<dbReference type="OrthoDB" id="9805821at2"/>
<accession>A0A4U3L473</accession>
<organism evidence="8 9">
    <name type="scientific">Ilyomonas limi</name>
    <dbReference type="NCBI Taxonomy" id="2575867"/>
    <lineage>
        <taxon>Bacteria</taxon>
        <taxon>Pseudomonadati</taxon>
        <taxon>Bacteroidota</taxon>
        <taxon>Chitinophagia</taxon>
        <taxon>Chitinophagales</taxon>
        <taxon>Chitinophagaceae</taxon>
        <taxon>Ilyomonas</taxon>
    </lineage>
</organism>
<feature type="signal peptide" evidence="6">
    <location>
        <begin position="1"/>
        <end position="22"/>
    </location>
</feature>
<keyword evidence="9" id="KW-1185">Reference proteome</keyword>
<dbReference type="PANTHER" id="PTHR30480:SF13">
    <property type="entry name" value="BETA-HEXOSAMINIDASE"/>
    <property type="match status" value="1"/>
</dbReference>
<dbReference type="Gene3D" id="3.40.50.1700">
    <property type="entry name" value="Glycoside hydrolase family 3 C-terminal domain"/>
    <property type="match status" value="1"/>
</dbReference>
<dbReference type="SUPFAM" id="SSF51445">
    <property type="entry name" value="(Trans)glycosidases"/>
    <property type="match status" value="1"/>
</dbReference>
<dbReference type="Gene3D" id="3.20.20.300">
    <property type="entry name" value="Glycoside hydrolase, family 3, N-terminal domain"/>
    <property type="match status" value="1"/>
</dbReference>
<dbReference type="SUPFAM" id="SSF52279">
    <property type="entry name" value="Beta-D-glucan exohydrolase, C-terminal domain"/>
    <property type="match status" value="1"/>
</dbReference>
<comment type="similarity">
    <text evidence="2">Belongs to the glycosyl hydrolase 3 family.</text>
</comment>
<dbReference type="GO" id="GO:0005975">
    <property type="term" value="P:carbohydrate metabolic process"/>
    <property type="evidence" value="ECO:0007669"/>
    <property type="project" value="InterPro"/>
</dbReference>
<comment type="catalytic activity">
    <reaction evidence="1">
        <text>Hydrolysis of terminal non-reducing N-acetyl-D-hexosamine residues in N-acetyl-beta-D-hexosaminides.</text>
        <dbReference type="EC" id="3.2.1.52"/>
    </reaction>
</comment>
<dbReference type="RefSeq" id="WP_137260991.1">
    <property type="nucleotide sequence ID" value="NZ_SZQL01000004.1"/>
</dbReference>
<protein>
    <recommendedName>
        <fullName evidence="3">beta-N-acetylhexosaminidase</fullName>
        <ecNumber evidence="3">3.2.1.52</ecNumber>
    </recommendedName>
</protein>
<evidence type="ECO:0000313" key="9">
    <source>
        <dbReference type="Proteomes" id="UP000305848"/>
    </source>
</evidence>
<dbReference type="PRINTS" id="PR00133">
    <property type="entry name" value="GLHYDRLASE3"/>
</dbReference>
<evidence type="ECO:0000313" key="8">
    <source>
        <dbReference type="EMBL" id="TKK69770.1"/>
    </source>
</evidence>
<dbReference type="Proteomes" id="UP000305848">
    <property type="component" value="Unassembled WGS sequence"/>
</dbReference>
<keyword evidence="5" id="KW-0326">Glycosidase</keyword>
<feature type="chain" id="PRO_5020889508" description="beta-N-acetylhexosaminidase" evidence="6">
    <location>
        <begin position="23"/>
        <end position="569"/>
    </location>
</feature>
<evidence type="ECO:0000259" key="7">
    <source>
        <dbReference type="Pfam" id="PF00933"/>
    </source>
</evidence>
<proteinExistence type="inferred from homology"/>
<evidence type="ECO:0000256" key="1">
    <source>
        <dbReference type="ARBA" id="ARBA00001231"/>
    </source>
</evidence>
<dbReference type="GO" id="GO:0004563">
    <property type="term" value="F:beta-N-acetylhexosaminidase activity"/>
    <property type="evidence" value="ECO:0007669"/>
    <property type="project" value="UniProtKB-EC"/>
</dbReference>
<dbReference type="EMBL" id="SZQL01000004">
    <property type="protein sequence ID" value="TKK69770.1"/>
    <property type="molecule type" value="Genomic_DNA"/>
</dbReference>
<dbReference type="InterPro" id="IPR001764">
    <property type="entry name" value="Glyco_hydro_3_N"/>
</dbReference>
<evidence type="ECO:0000256" key="6">
    <source>
        <dbReference type="SAM" id="SignalP"/>
    </source>
</evidence>
<dbReference type="EC" id="3.2.1.52" evidence="3"/>
<dbReference type="PANTHER" id="PTHR30480">
    <property type="entry name" value="BETA-HEXOSAMINIDASE-RELATED"/>
    <property type="match status" value="1"/>
</dbReference>
<comment type="caution">
    <text evidence="8">The sequence shown here is derived from an EMBL/GenBank/DDBJ whole genome shotgun (WGS) entry which is preliminary data.</text>
</comment>
<gene>
    <name evidence="8" type="ORF">FC093_06690</name>
</gene>
<sequence>MRYIKSLIIFLFSAGTIVSAQAQHFYKQTPAATHWVDSVYKSLSKAEKIAQLMVVRLSAKTPDGVVFYDDKVADDIRKYNIGSICLFQGSPVQQANFINQFQEMAKTPILFCIDGETGVGMRYDSVAKFPDQLTIGATNDKTLVYAIGKAVGKQCKRAGIQVDYAPVVDINNNPNNPVINFRSFGEDKYKVAKYGVQIMQGMQSEGVMACAKHFPGHGDVAVDSHLDLPVINKSIAQLDSLELYPFKAVFNAGIGSVMIAHLSIPAIDSTAHLPTSLSPNNVNGLLHKQLNFHGISFTDALEMQGVAKYFPQGAAAVQSLKAGNDMLCLPGNVDTCINAIEAALDNNELDWGNIEASVKKVLLAKYNVGLHAVQPVNTYNLTNDLNADVASIRKKVAINAATLLRLNNSTLLPLAANKKVAYVGIGINTANSFTSAIKDKYKADTYFFSYKDNDEKATSILNALGNNYDAVIIGLHQLGKYPGNNFGLSASAVDLMNKIQQNNNTITFVFGNPYAVKNMCNAPNLVVCYEDDAIFQRAAFDVLDGSNKPQGTLPVTVGDVFKYGSGIVK</sequence>
<keyword evidence="6" id="KW-0732">Signal</keyword>
<dbReference type="AlphaFoldDB" id="A0A4U3L473"/>
<evidence type="ECO:0000256" key="3">
    <source>
        <dbReference type="ARBA" id="ARBA00012663"/>
    </source>
</evidence>
<evidence type="ECO:0000256" key="2">
    <source>
        <dbReference type="ARBA" id="ARBA00005336"/>
    </source>
</evidence>
<dbReference type="InterPro" id="IPR036881">
    <property type="entry name" value="Glyco_hydro_3_C_sf"/>
</dbReference>
<dbReference type="Pfam" id="PF00933">
    <property type="entry name" value="Glyco_hydro_3"/>
    <property type="match status" value="1"/>
</dbReference>
<dbReference type="InterPro" id="IPR050226">
    <property type="entry name" value="NagZ_Beta-hexosaminidase"/>
</dbReference>
<name>A0A4U3L473_9BACT</name>
<dbReference type="InterPro" id="IPR017853">
    <property type="entry name" value="GH"/>
</dbReference>
<reference evidence="8 9" key="1">
    <citation type="submission" date="2019-05" db="EMBL/GenBank/DDBJ databases">
        <title>Panacibacter sp. strain 17mud1-8 Genome sequencing and assembly.</title>
        <authorList>
            <person name="Chhetri G."/>
        </authorList>
    </citation>
    <scope>NUCLEOTIDE SEQUENCE [LARGE SCALE GENOMIC DNA]</scope>
    <source>
        <strain evidence="8 9">17mud1-8</strain>
    </source>
</reference>
<evidence type="ECO:0000256" key="5">
    <source>
        <dbReference type="ARBA" id="ARBA00023295"/>
    </source>
</evidence>
<evidence type="ECO:0000256" key="4">
    <source>
        <dbReference type="ARBA" id="ARBA00022801"/>
    </source>
</evidence>
<dbReference type="InterPro" id="IPR036962">
    <property type="entry name" value="Glyco_hydro_3_N_sf"/>
</dbReference>
<feature type="domain" description="Glycoside hydrolase family 3 N-terminal" evidence="7">
    <location>
        <begin position="47"/>
        <end position="362"/>
    </location>
</feature>
<dbReference type="GO" id="GO:0009254">
    <property type="term" value="P:peptidoglycan turnover"/>
    <property type="evidence" value="ECO:0007669"/>
    <property type="project" value="TreeGrafter"/>
</dbReference>
<keyword evidence="4 8" id="KW-0378">Hydrolase</keyword>